<dbReference type="AlphaFoldDB" id="A0A383DG48"/>
<reference evidence="1" key="1">
    <citation type="submission" date="2018-05" db="EMBL/GenBank/DDBJ databases">
        <authorList>
            <person name="Lanie J.A."/>
            <person name="Ng W.-L."/>
            <person name="Kazmierczak K.M."/>
            <person name="Andrzejewski T.M."/>
            <person name="Davidsen T.M."/>
            <person name="Wayne K.J."/>
            <person name="Tettelin H."/>
            <person name="Glass J.I."/>
            <person name="Rusch D."/>
            <person name="Podicherti R."/>
            <person name="Tsui H.-C.T."/>
            <person name="Winkler M.E."/>
        </authorList>
    </citation>
    <scope>NUCLEOTIDE SEQUENCE</scope>
</reference>
<name>A0A383DG48_9ZZZZ</name>
<sequence>FVLATDLIMTNQEELEKVQHQPIFQYLSMNLLTTTQLKLDN</sequence>
<dbReference type="EMBL" id="UINC01216888">
    <property type="protein sequence ID" value="SVE43225.1"/>
    <property type="molecule type" value="Genomic_DNA"/>
</dbReference>
<protein>
    <submittedName>
        <fullName evidence="1">Uncharacterized protein</fullName>
    </submittedName>
</protein>
<accession>A0A383DG48</accession>
<gene>
    <name evidence="1" type="ORF">METZ01_LOCUS496079</name>
</gene>
<feature type="non-terminal residue" evidence="1">
    <location>
        <position position="1"/>
    </location>
</feature>
<organism evidence="1">
    <name type="scientific">marine metagenome</name>
    <dbReference type="NCBI Taxonomy" id="408172"/>
    <lineage>
        <taxon>unclassified sequences</taxon>
        <taxon>metagenomes</taxon>
        <taxon>ecological metagenomes</taxon>
    </lineage>
</organism>
<evidence type="ECO:0000313" key="1">
    <source>
        <dbReference type="EMBL" id="SVE43225.1"/>
    </source>
</evidence>
<proteinExistence type="predicted"/>